<sequence length="159" mass="17516">MHDMKPIEEFRYLILAVQREGNRLLGAGLRPLGLTPSQAEVLRVLHDHQPLTLSALGRLLVCETTASPSRLVDRLVAQGLVERTTDPDDRRFVTLTLTAEGRRLEREIVAIEDQLYASLEELIAGRPLEEALALLRSVANAFPSGEALARRKGDTSLAG</sequence>
<dbReference type="Pfam" id="PF12802">
    <property type="entry name" value="MarR_2"/>
    <property type="match status" value="1"/>
</dbReference>
<name>A0ABP8TYG4_9ACTN</name>
<dbReference type="EMBL" id="BAABHK010000001">
    <property type="protein sequence ID" value="GAA4619596.1"/>
    <property type="molecule type" value="Genomic_DNA"/>
</dbReference>
<evidence type="ECO:0000259" key="1">
    <source>
        <dbReference type="PROSITE" id="PS50995"/>
    </source>
</evidence>
<evidence type="ECO:0000313" key="3">
    <source>
        <dbReference type="Proteomes" id="UP001501442"/>
    </source>
</evidence>
<comment type="caution">
    <text evidence="2">The sequence shown here is derived from an EMBL/GenBank/DDBJ whole genome shotgun (WGS) entry which is preliminary data.</text>
</comment>
<dbReference type="PANTHER" id="PTHR33164">
    <property type="entry name" value="TRANSCRIPTIONAL REGULATOR, MARR FAMILY"/>
    <property type="match status" value="1"/>
</dbReference>
<dbReference type="PANTHER" id="PTHR33164:SF43">
    <property type="entry name" value="HTH-TYPE TRANSCRIPTIONAL REPRESSOR YETL"/>
    <property type="match status" value="1"/>
</dbReference>
<dbReference type="InterPro" id="IPR000835">
    <property type="entry name" value="HTH_MarR-typ"/>
</dbReference>
<dbReference type="Gene3D" id="1.10.10.10">
    <property type="entry name" value="Winged helix-like DNA-binding domain superfamily/Winged helix DNA-binding domain"/>
    <property type="match status" value="1"/>
</dbReference>
<dbReference type="PRINTS" id="PR00598">
    <property type="entry name" value="HTHMARR"/>
</dbReference>
<evidence type="ECO:0000313" key="2">
    <source>
        <dbReference type="EMBL" id="GAA4619596.1"/>
    </source>
</evidence>
<gene>
    <name evidence="2" type="ORF">GCM10023196_000210</name>
</gene>
<dbReference type="InterPro" id="IPR039422">
    <property type="entry name" value="MarR/SlyA-like"/>
</dbReference>
<dbReference type="InterPro" id="IPR036390">
    <property type="entry name" value="WH_DNA-bd_sf"/>
</dbReference>
<proteinExistence type="predicted"/>
<dbReference type="InterPro" id="IPR036388">
    <property type="entry name" value="WH-like_DNA-bd_sf"/>
</dbReference>
<organism evidence="2 3">
    <name type="scientific">Actinoallomurus vinaceus</name>
    <dbReference type="NCBI Taxonomy" id="1080074"/>
    <lineage>
        <taxon>Bacteria</taxon>
        <taxon>Bacillati</taxon>
        <taxon>Actinomycetota</taxon>
        <taxon>Actinomycetes</taxon>
        <taxon>Streptosporangiales</taxon>
        <taxon>Thermomonosporaceae</taxon>
        <taxon>Actinoallomurus</taxon>
    </lineage>
</organism>
<dbReference type="SMART" id="SM00347">
    <property type="entry name" value="HTH_MARR"/>
    <property type="match status" value="1"/>
</dbReference>
<dbReference type="PROSITE" id="PS50995">
    <property type="entry name" value="HTH_MARR_2"/>
    <property type="match status" value="1"/>
</dbReference>
<dbReference type="SUPFAM" id="SSF46785">
    <property type="entry name" value="Winged helix' DNA-binding domain"/>
    <property type="match status" value="1"/>
</dbReference>
<protein>
    <recommendedName>
        <fullName evidence="1">HTH marR-type domain-containing protein</fullName>
    </recommendedName>
</protein>
<dbReference type="Proteomes" id="UP001501442">
    <property type="component" value="Unassembled WGS sequence"/>
</dbReference>
<reference evidence="3" key="1">
    <citation type="journal article" date="2019" name="Int. J. Syst. Evol. Microbiol.">
        <title>The Global Catalogue of Microorganisms (GCM) 10K type strain sequencing project: providing services to taxonomists for standard genome sequencing and annotation.</title>
        <authorList>
            <consortium name="The Broad Institute Genomics Platform"/>
            <consortium name="The Broad Institute Genome Sequencing Center for Infectious Disease"/>
            <person name="Wu L."/>
            <person name="Ma J."/>
        </authorList>
    </citation>
    <scope>NUCLEOTIDE SEQUENCE [LARGE SCALE GENOMIC DNA]</scope>
    <source>
        <strain evidence="3">JCM 17939</strain>
    </source>
</reference>
<accession>A0ABP8TYG4</accession>
<feature type="domain" description="HTH marR-type" evidence="1">
    <location>
        <begin position="7"/>
        <end position="140"/>
    </location>
</feature>
<keyword evidence="3" id="KW-1185">Reference proteome</keyword>